<keyword evidence="3" id="KW-0812">Transmembrane</keyword>
<feature type="transmembrane region" description="Helical" evidence="3">
    <location>
        <begin position="12"/>
        <end position="33"/>
    </location>
</feature>
<evidence type="ECO:0000256" key="1">
    <source>
        <dbReference type="ARBA" id="ARBA00000085"/>
    </source>
</evidence>
<dbReference type="InterPro" id="IPR004358">
    <property type="entry name" value="Sig_transdc_His_kin-like_C"/>
</dbReference>
<evidence type="ECO:0000313" key="6">
    <source>
        <dbReference type="Proteomes" id="UP000027616"/>
    </source>
</evidence>
<keyword evidence="3" id="KW-0472">Membrane</keyword>
<accession>A0A060RB16</accession>
<dbReference type="InterPro" id="IPR003594">
    <property type="entry name" value="HATPase_dom"/>
</dbReference>
<organism evidence="5 6">
    <name type="scientific">Mucinivorans hirudinis</name>
    <dbReference type="NCBI Taxonomy" id="1433126"/>
    <lineage>
        <taxon>Bacteria</taxon>
        <taxon>Pseudomonadati</taxon>
        <taxon>Bacteroidota</taxon>
        <taxon>Bacteroidia</taxon>
        <taxon>Bacteroidales</taxon>
        <taxon>Rikenellaceae</taxon>
        <taxon>Mucinivorans</taxon>
    </lineage>
</organism>
<dbReference type="EMBL" id="HG934468">
    <property type="protein sequence ID" value="CDN30968.1"/>
    <property type="molecule type" value="Genomic_DNA"/>
</dbReference>
<dbReference type="GO" id="GO:0004673">
    <property type="term" value="F:protein histidine kinase activity"/>
    <property type="evidence" value="ECO:0007669"/>
    <property type="project" value="UniProtKB-EC"/>
</dbReference>
<feature type="domain" description="Histidine kinase" evidence="4">
    <location>
        <begin position="185"/>
        <end position="387"/>
    </location>
</feature>
<keyword evidence="5" id="KW-0418">Kinase</keyword>
<comment type="catalytic activity">
    <reaction evidence="1">
        <text>ATP + protein L-histidine = ADP + protein N-phospho-L-histidine.</text>
        <dbReference type="EC" id="2.7.13.3"/>
    </reaction>
</comment>
<dbReference type="PATRIC" id="fig|1433126.3.peg.866"/>
<sequence length="387" mass="44258">MFKYSFGYRSKVAYIFIGSVIGVISLLYTNYLARELMRKEQFEIDLWARGIALWNYIDPRSNTEREINLSIANNVTTIPAIMTDDYLRVIEYMNVPKEIIDNPAKLRSTIEHMCNSPDRQPIKIITPEGVELTVYYDDSSLLKSIIFFPYIQLGLIGIFISFAFITFRSSKQNEQNRVWVGMAKETAHQLGTPTSSLLGWIEYLKSMDIAPEATDEMSKDIQRLMKVANRFGKIGSTTQLSRVDVLQEVSRTVDYFQTRIPKNVTLRIEKSCTGELDAMINPSLFEWVMENLLKNALDALQGKGDILVWIGVRDKWAVVDVKDTGKGMTKSMYNKIFRPGFTTKTRGWGLGLSLSRRIVVDYHNGKIFVKESEVGKGTTFRIMIKKA</sequence>
<dbReference type="OrthoDB" id="9815750at2"/>
<dbReference type="SUPFAM" id="SSF55874">
    <property type="entry name" value="ATPase domain of HSP90 chaperone/DNA topoisomerase II/histidine kinase"/>
    <property type="match status" value="1"/>
</dbReference>
<dbReference type="PROSITE" id="PS50109">
    <property type="entry name" value="HIS_KIN"/>
    <property type="match status" value="1"/>
</dbReference>
<dbReference type="Proteomes" id="UP000027616">
    <property type="component" value="Chromosome I"/>
</dbReference>
<reference evidence="5 6" key="1">
    <citation type="journal article" date="2015" name="Genome Announc.">
        <title>Complete Genome Sequence of the Novel Leech Symbiont Mucinivorans hirudinis M3T.</title>
        <authorList>
            <person name="Nelson M.C."/>
            <person name="Bomar L."/>
            <person name="Graf J."/>
        </authorList>
    </citation>
    <scope>NUCLEOTIDE SEQUENCE [LARGE SCALE GENOMIC DNA]</scope>
    <source>
        <strain evidence="6">M3</strain>
    </source>
</reference>
<dbReference type="EC" id="2.7.13.3" evidence="2"/>
<dbReference type="InterPro" id="IPR036890">
    <property type="entry name" value="HATPase_C_sf"/>
</dbReference>
<feature type="transmembrane region" description="Helical" evidence="3">
    <location>
        <begin position="145"/>
        <end position="167"/>
    </location>
</feature>
<dbReference type="KEGG" id="rbc:BN938_0867"/>
<dbReference type="PANTHER" id="PTHR43065:SF42">
    <property type="entry name" value="TWO-COMPONENT SENSOR PPRA"/>
    <property type="match status" value="1"/>
</dbReference>
<dbReference type="SMART" id="SM00387">
    <property type="entry name" value="HATPase_c"/>
    <property type="match status" value="1"/>
</dbReference>
<evidence type="ECO:0000313" key="5">
    <source>
        <dbReference type="EMBL" id="CDN30968.1"/>
    </source>
</evidence>
<dbReference type="eggNOG" id="COG4191">
    <property type="taxonomic scope" value="Bacteria"/>
</dbReference>
<keyword evidence="3" id="KW-1133">Transmembrane helix</keyword>
<keyword evidence="6" id="KW-1185">Reference proteome</keyword>
<gene>
    <name evidence="5" type="ORF">BN938_0867</name>
</gene>
<keyword evidence="5" id="KW-0808">Transferase</keyword>
<name>A0A060RB16_9BACT</name>
<proteinExistence type="predicted"/>
<dbReference type="AlphaFoldDB" id="A0A060RB16"/>
<dbReference type="Pfam" id="PF02518">
    <property type="entry name" value="HATPase_c"/>
    <property type="match status" value="1"/>
</dbReference>
<dbReference type="Gene3D" id="3.30.565.10">
    <property type="entry name" value="Histidine kinase-like ATPase, C-terminal domain"/>
    <property type="match status" value="1"/>
</dbReference>
<evidence type="ECO:0000256" key="2">
    <source>
        <dbReference type="ARBA" id="ARBA00012438"/>
    </source>
</evidence>
<evidence type="ECO:0000256" key="3">
    <source>
        <dbReference type="SAM" id="Phobius"/>
    </source>
</evidence>
<dbReference type="STRING" id="1433126.BN938_0867"/>
<dbReference type="InterPro" id="IPR005467">
    <property type="entry name" value="His_kinase_dom"/>
</dbReference>
<dbReference type="PRINTS" id="PR00344">
    <property type="entry name" value="BCTRLSENSOR"/>
</dbReference>
<dbReference type="PANTHER" id="PTHR43065">
    <property type="entry name" value="SENSOR HISTIDINE KINASE"/>
    <property type="match status" value="1"/>
</dbReference>
<evidence type="ECO:0000259" key="4">
    <source>
        <dbReference type="PROSITE" id="PS50109"/>
    </source>
</evidence>
<dbReference type="HOGENOM" id="CLU_039822_0_0_10"/>
<protein>
    <recommendedName>
        <fullName evidence="2">histidine kinase</fullName>
        <ecNumber evidence="2">2.7.13.3</ecNumber>
    </recommendedName>
</protein>